<protein>
    <submittedName>
        <fullName evidence="3">Haloacid dehalogenase type II</fullName>
    </submittedName>
</protein>
<dbReference type="NCBIfam" id="TIGR01493">
    <property type="entry name" value="HAD-SF-IA-v2"/>
    <property type="match status" value="1"/>
</dbReference>
<accession>A0A6M4PZ82</accession>
<dbReference type="SFLD" id="SFLDS00003">
    <property type="entry name" value="Haloacid_Dehalogenase"/>
    <property type="match status" value="1"/>
</dbReference>
<keyword evidence="2" id="KW-0378">Hydrolase</keyword>
<dbReference type="InterPro" id="IPR023198">
    <property type="entry name" value="PGP-like_dom2"/>
</dbReference>
<dbReference type="PANTHER" id="PTHR43316:SF3">
    <property type="entry name" value="HALOACID DEHALOGENASE, TYPE II (AFU_ORTHOLOGUE AFUA_2G07750)-RELATED"/>
    <property type="match status" value="1"/>
</dbReference>
<dbReference type="Gene3D" id="3.40.50.1000">
    <property type="entry name" value="HAD superfamily/HAD-like"/>
    <property type="match status" value="1"/>
</dbReference>
<name>A0A6M4PZ82_9ACTN</name>
<dbReference type="NCBIfam" id="TIGR01428">
    <property type="entry name" value="HAD_type_II"/>
    <property type="match status" value="1"/>
</dbReference>
<dbReference type="PRINTS" id="PR00413">
    <property type="entry name" value="HADHALOGNASE"/>
</dbReference>
<dbReference type="Proteomes" id="UP000502641">
    <property type="component" value="Chromosome"/>
</dbReference>
<dbReference type="KEGG" id="sarg:HKX69_35005"/>
<dbReference type="InterPro" id="IPR006439">
    <property type="entry name" value="HAD-SF_hydro_IA"/>
</dbReference>
<sequence>MMKGPVSGGAQTMSVSTLLFDVFGTVVDLHGSLNSATRSVLSANGTDPEQAQPLVETWLTILSELMTDVRSKRAVWKSHDELTRDALHNAVTGLGMGSLPRQALRDLAFATHRLRPWPDSPRWLGTLADSFTVVALSNASFAGLTRLSAAGGLRWHCVLSSEAVRTYKPDPAVYRFALDILGLEPGTTMMVAAHEWDLRAAAEHGVATAFLSRPGEAQASSPGAFDVQARDLSDLAGQLAG</sequence>
<dbReference type="SUPFAM" id="SSF56784">
    <property type="entry name" value="HAD-like"/>
    <property type="match status" value="1"/>
</dbReference>
<dbReference type="InterPro" id="IPR023214">
    <property type="entry name" value="HAD_sf"/>
</dbReference>
<dbReference type="Pfam" id="PF00702">
    <property type="entry name" value="Hydrolase"/>
    <property type="match status" value="1"/>
</dbReference>
<evidence type="ECO:0000256" key="2">
    <source>
        <dbReference type="ARBA" id="ARBA00022801"/>
    </source>
</evidence>
<evidence type="ECO:0000313" key="3">
    <source>
        <dbReference type="EMBL" id="QJS14040.1"/>
    </source>
</evidence>
<evidence type="ECO:0000313" key="4">
    <source>
        <dbReference type="Proteomes" id="UP000502641"/>
    </source>
</evidence>
<dbReference type="GO" id="GO:0019120">
    <property type="term" value="F:hydrolase activity, acting on acid halide bonds, in C-halide compounds"/>
    <property type="evidence" value="ECO:0007669"/>
    <property type="project" value="InterPro"/>
</dbReference>
<dbReference type="PANTHER" id="PTHR43316">
    <property type="entry name" value="HYDROLASE, HALOACID DELAHOGENASE-RELATED"/>
    <property type="match status" value="1"/>
</dbReference>
<reference evidence="3 4" key="1">
    <citation type="submission" date="2020-05" db="EMBL/GenBank/DDBJ databases">
        <authorList>
            <person name="Li K."/>
        </authorList>
    </citation>
    <scope>NUCLEOTIDE SEQUENCE [LARGE SCALE GENOMIC DNA]</scope>
    <source>
        <strain evidence="4">jing01</strain>
    </source>
</reference>
<organism evidence="3 4">
    <name type="scientific">Streptomyces argyrophylli</name>
    <dbReference type="NCBI Taxonomy" id="2726118"/>
    <lineage>
        <taxon>Bacteria</taxon>
        <taxon>Bacillati</taxon>
        <taxon>Actinomycetota</taxon>
        <taxon>Actinomycetes</taxon>
        <taxon>Kitasatosporales</taxon>
        <taxon>Streptomycetaceae</taxon>
        <taxon>Streptomyces</taxon>
    </lineage>
</organism>
<dbReference type="InterPro" id="IPR051540">
    <property type="entry name" value="S-2-haloacid_dehalogenase"/>
</dbReference>
<proteinExistence type="inferred from homology"/>
<dbReference type="RefSeq" id="WP_171159433.1">
    <property type="nucleotide sequence ID" value="NZ_CP053189.1"/>
</dbReference>
<dbReference type="EMBL" id="CP053189">
    <property type="protein sequence ID" value="QJS14040.1"/>
    <property type="molecule type" value="Genomic_DNA"/>
</dbReference>
<dbReference type="Gene3D" id="1.10.150.240">
    <property type="entry name" value="Putative phosphatase, domain 2"/>
    <property type="match status" value="1"/>
</dbReference>
<dbReference type="InterPro" id="IPR036412">
    <property type="entry name" value="HAD-like_sf"/>
</dbReference>
<evidence type="ECO:0000256" key="1">
    <source>
        <dbReference type="ARBA" id="ARBA00008106"/>
    </source>
</evidence>
<comment type="similarity">
    <text evidence="1">Belongs to the HAD-like hydrolase superfamily. S-2-haloalkanoic acid dehalogenase family.</text>
</comment>
<dbReference type="SFLD" id="SFLDG01129">
    <property type="entry name" value="C1.5:_HAD__Beta-PGM__Phosphata"/>
    <property type="match status" value="1"/>
</dbReference>
<gene>
    <name evidence="3" type="ORF">HKX69_35005</name>
</gene>
<dbReference type="InterPro" id="IPR006328">
    <property type="entry name" value="2-HAD"/>
</dbReference>
<keyword evidence="4" id="KW-1185">Reference proteome</keyword>
<dbReference type="AlphaFoldDB" id="A0A6M4PZ82"/>